<protein>
    <submittedName>
        <fullName evidence="4">Por secretion system C-terminal sorting domain-containing protein</fullName>
    </submittedName>
</protein>
<dbReference type="AlphaFoldDB" id="A0A1M6A0U1"/>
<evidence type="ECO:0000259" key="3">
    <source>
        <dbReference type="Pfam" id="PF18962"/>
    </source>
</evidence>
<dbReference type="OrthoDB" id="1429691at2"/>
<reference evidence="4 5" key="1">
    <citation type="submission" date="2016-11" db="EMBL/GenBank/DDBJ databases">
        <authorList>
            <person name="Jaros S."/>
            <person name="Januszkiewicz K."/>
            <person name="Wedrychowicz H."/>
        </authorList>
    </citation>
    <scope>NUCLEOTIDE SEQUENCE [LARGE SCALE GENOMIC DNA]</scope>
    <source>
        <strain evidence="4 5">DSM 25479</strain>
    </source>
</reference>
<keyword evidence="1 2" id="KW-0732">Signal</keyword>
<dbReference type="Proteomes" id="UP000184335">
    <property type="component" value="Unassembled WGS sequence"/>
</dbReference>
<feature type="chain" id="PRO_5012522529" evidence="2">
    <location>
        <begin position="24"/>
        <end position="213"/>
    </location>
</feature>
<sequence>MKNLYKKLAALLMIFGVAAMMSAQNMLMTLTDTTADPQKDYTIEMAKTGEKDGKPLYEFNGQVDDYTFMFMQMGWDGQENAWAFGGIAVPPSGSFNVIAFVSTENTPYPPTDGAMWQTAAGDFVVKKGVNLGVSKASEVRAEIYPNPVKDVLFVHTAEKAAEVQLFTMDGKAVKSQKTSDGKAQLNVSGLSKGVYLVKVKTASGVSTKKIVKQ</sequence>
<accession>A0A1M6A0U1</accession>
<gene>
    <name evidence="4" type="ORF">SAMN05443429_10182</name>
</gene>
<proteinExistence type="predicted"/>
<feature type="signal peptide" evidence="2">
    <location>
        <begin position="1"/>
        <end position="23"/>
    </location>
</feature>
<dbReference type="Pfam" id="PF18962">
    <property type="entry name" value="Por_Secre_tail"/>
    <property type="match status" value="1"/>
</dbReference>
<dbReference type="EMBL" id="FQYI01000001">
    <property type="protein sequence ID" value="SHI29949.1"/>
    <property type="molecule type" value="Genomic_DNA"/>
</dbReference>
<evidence type="ECO:0000313" key="4">
    <source>
        <dbReference type="EMBL" id="SHI29949.1"/>
    </source>
</evidence>
<dbReference type="NCBIfam" id="TIGR04183">
    <property type="entry name" value="Por_Secre_tail"/>
    <property type="match status" value="1"/>
</dbReference>
<evidence type="ECO:0000256" key="2">
    <source>
        <dbReference type="SAM" id="SignalP"/>
    </source>
</evidence>
<feature type="domain" description="Secretion system C-terminal sorting" evidence="3">
    <location>
        <begin position="143"/>
        <end position="211"/>
    </location>
</feature>
<organism evidence="4 5">
    <name type="scientific">Cruoricaptor ignavus</name>
    <dbReference type="NCBI Taxonomy" id="1118202"/>
    <lineage>
        <taxon>Bacteria</taxon>
        <taxon>Pseudomonadati</taxon>
        <taxon>Bacteroidota</taxon>
        <taxon>Flavobacteriia</taxon>
        <taxon>Flavobacteriales</taxon>
        <taxon>Weeksellaceae</taxon>
        <taxon>Cruoricaptor</taxon>
    </lineage>
</organism>
<evidence type="ECO:0000256" key="1">
    <source>
        <dbReference type="ARBA" id="ARBA00022729"/>
    </source>
</evidence>
<dbReference type="STRING" id="1118202.SAMN05443429_10182"/>
<name>A0A1M6A0U1_9FLAO</name>
<evidence type="ECO:0000313" key="5">
    <source>
        <dbReference type="Proteomes" id="UP000184335"/>
    </source>
</evidence>
<dbReference type="InterPro" id="IPR026444">
    <property type="entry name" value="Secre_tail"/>
</dbReference>
<keyword evidence="5" id="KW-1185">Reference proteome</keyword>
<dbReference type="RefSeq" id="WP_073177269.1">
    <property type="nucleotide sequence ID" value="NZ_FQYI01000001.1"/>
</dbReference>